<proteinExistence type="predicted"/>
<accession>A0A8T1MGZ7</accession>
<sequence length="119" mass="13322">MSGASKGIQQFGVRASSAWDPNLGLRRDYADIATQPTAINSTIFVGVLGHLSLIRSGRLQTVGGDRTSMRRRDRESDVDVFTIVDICDQYQKWLLYLSGSRKRVVMPNQPKCPSLRQHT</sequence>
<reference evidence="1 3" key="1">
    <citation type="journal article" date="2018" name="Biotechnol. Adv.">
        <title>Improved genomic resources and new bioinformatic workflow for the carcinogenic parasite Clonorchis sinensis: Biotechnological implications.</title>
        <authorList>
            <person name="Wang D."/>
            <person name="Korhonen P.K."/>
            <person name="Gasser R.B."/>
            <person name="Young N.D."/>
        </authorList>
    </citation>
    <scope>NUCLEOTIDE SEQUENCE [LARGE SCALE GENOMIC DNA]</scope>
    <source>
        <strain evidence="1">Cs-k2</strain>
    </source>
</reference>
<reference evidence="1 3" key="2">
    <citation type="journal article" date="2021" name="Genomics">
        <title>High-quality reference genome for Clonorchis sinensis.</title>
        <authorList>
            <person name="Young N.D."/>
            <person name="Stroehlein A.J."/>
            <person name="Kinkar L."/>
            <person name="Wang T."/>
            <person name="Sohn W.M."/>
            <person name="Chang B.C.H."/>
            <person name="Kaur P."/>
            <person name="Weisz D."/>
            <person name="Dudchenko O."/>
            <person name="Aiden E.L."/>
            <person name="Korhonen P.K."/>
            <person name="Gasser R.B."/>
        </authorList>
    </citation>
    <scope>NUCLEOTIDE SEQUENCE [LARGE SCALE GENOMIC DNA]</scope>
    <source>
        <strain evidence="1">Cs-k2</strain>
    </source>
</reference>
<keyword evidence="3" id="KW-1185">Reference proteome</keyword>
<name>A0A8T1MGZ7_CLOSI</name>
<dbReference type="AlphaFoldDB" id="A0A8T1MGZ7"/>
<protein>
    <submittedName>
        <fullName evidence="1">Uncharacterized protein</fullName>
    </submittedName>
</protein>
<evidence type="ECO:0000313" key="2">
    <source>
        <dbReference type="EMBL" id="KAG5454941.1"/>
    </source>
</evidence>
<organism evidence="1 3">
    <name type="scientific">Clonorchis sinensis</name>
    <name type="common">Chinese liver fluke</name>
    <dbReference type="NCBI Taxonomy" id="79923"/>
    <lineage>
        <taxon>Eukaryota</taxon>
        <taxon>Metazoa</taxon>
        <taxon>Spiralia</taxon>
        <taxon>Lophotrochozoa</taxon>
        <taxon>Platyhelminthes</taxon>
        <taxon>Trematoda</taxon>
        <taxon>Digenea</taxon>
        <taxon>Opisthorchiida</taxon>
        <taxon>Opisthorchiata</taxon>
        <taxon>Opisthorchiidae</taxon>
        <taxon>Clonorchis</taxon>
    </lineage>
</organism>
<comment type="caution">
    <text evidence="1">The sequence shown here is derived from an EMBL/GenBank/DDBJ whole genome shotgun (WGS) entry which is preliminary data.</text>
</comment>
<dbReference type="EMBL" id="NIRI02000005">
    <property type="protein sequence ID" value="KAG5454941.1"/>
    <property type="molecule type" value="Genomic_DNA"/>
</dbReference>
<gene>
    <name evidence="1" type="ORF">CSKR_200744</name>
    <name evidence="2" type="ORF">CSKR_203764</name>
</gene>
<evidence type="ECO:0000313" key="3">
    <source>
        <dbReference type="Proteomes" id="UP000286415"/>
    </source>
</evidence>
<evidence type="ECO:0000313" key="1">
    <source>
        <dbReference type="EMBL" id="KAG5448400.1"/>
    </source>
</evidence>
<dbReference type="EMBL" id="NIRI02000042">
    <property type="protein sequence ID" value="KAG5448400.1"/>
    <property type="molecule type" value="Genomic_DNA"/>
</dbReference>
<dbReference type="Proteomes" id="UP000286415">
    <property type="component" value="Unassembled WGS sequence"/>
</dbReference>